<evidence type="ECO:0000256" key="3">
    <source>
        <dbReference type="ARBA" id="ARBA00012014"/>
    </source>
</evidence>
<dbReference type="RefSeq" id="WP_087999737.1">
    <property type="nucleotide sequence ID" value="NZ_BMHB01000001.1"/>
</dbReference>
<dbReference type="GO" id="GO:0050071">
    <property type="term" value="F:phosphatidylglycerol lysyltransferase activity"/>
    <property type="evidence" value="ECO:0007669"/>
    <property type="project" value="UniProtKB-EC"/>
</dbReference>
<comment type="caution">
    <text evidence="16">The sequence shown here is derived from an EMBL/GenBank/DDBJ whole genome shotgun (WGS) entry which is preliminary data.</text>
</comment>
<organism evidence="16 17">
    <name type="scientific">Gottfriedia solisilvae</name>
    <dbReference type="NCBI Taxonomy" id="1516104"/>
    <lineage>
        <taxon>Bacteria</taxon>
        <taxon>Bacillati</taxon>
        <taxon>Bacillota</taxon>
        <taxon>Bacilli</taxon>
        <taxon>Bacillales</taxon>
        <taxon>Bacillaceae</taxon>
        <taxon>Gottfriedia</taxon>
    </lineage>
</organism>
<dbReference type="GO" id="GO:0046677">
    <property type="term" value="P:response to antibiotic"/>
    <property type="evidence" value="ECO:0007669"/>
    <property type="project" value="UniProtKB-KW"/>
</dbReference>
<feature type="transmembrane region" description="Helical" evidence="14">
    <location>
        <begin position="351"/>
        <end position="375"/>
    </location>
</feature>
<feature type="transmembrane region" description="Helical" evidence="14">
    <location>
        <begin position="52"/>
        <end position="74"/>
    </location>
</feature>
<comment type="similarity">
    <text evidence="2 14">Belongs to the LPG synthase family.</text>
</comment>
<feature type="transmembrane region" description="Helical" evidence="14">
    <location>
        <begin position="12"/>
        <end position="32"/>
    </location>
</feature>
<feature type="transmembrane region" description="Helical" evidence="14">
    <location>
        <begin position="233"/>
        <end position="264"/>
    </location>
</feature>
<dbReference type="InterPro" id="IPR022791">
    <property type="entry name" value="L-PG_synthase/AglD"/>
</dbReference>
<feature type="transmembrane region" description="Helical" evidence="14">
    <location>
        <begin position="411"/>
        <end position="428"/>
    </location>
</feature>
<protein>
    <recommendedName>
        <fullName evidence="4 14">Phosphatidylglycerol lysyltransferase</fullName>
        <ecNumber evidence="3 14">2.3.2.3</ecNumber>
    </recommendedName>
    <alternativeName>
        <fullName evidence="12 14">Lysylphosphatidylglycerol synthase</fullName>
    </alternativeName>
</protein>
<evidence type="ECO:0000256" key="1">
    <source>
        <dbReference type="ARBA" id="ARBA00004651"/>
    </source>
</evidence>
<keyword evidence="10 14" id="KW-0472">Membrane</keyword>
<sequence>MNKIQLSKVGLFKLLFISILLVAFIFVGKNVLLNFDFKMFFNYMDSLTLFEYIMIFALGIIAVSPMFLYDFVLVRLLNLDFSFRKIMVVAWLANTTSNLIGLGGIAGTTIRTMFYRKDRSAPEIIKAVSSVTIFLLSGLSILSLLLFTGMFDLSFLNEYKSMYIAIIIAIVYFPIMFIVVYLKRNFFSEDFSAKFMFSLVIISLAEWTFILLFIYFICLFLHVDISLIEVLPVFLVASVAALISMIPGGLGSFDFLFLLGFTYFGIDKETTLLVLLIYRFSYFFFPFACGLVIVLKLLWNRLNDSFNELPNQISTYLGHKAITILVFLSGVILLMSAAVPSMLLRISILQIILSSTIINISHLLSVTVGFTLLGLSRGIDYKVKRAWYITLFMLVIGAVTTYSKGLDYEEALFVLAVAFILFISRKQFYRESFVLTWGKLIVDNFILFFFLGSYLLIAYLNLPQSSVKIPAKYLPYVLVNSQDIVVSAVLGFTAALFLFYIAFFKGKIKQFQFISTKKEEGKIREHLNKYGGNELSHLVFLHDKYVYWAQEDTVLFVFQPYADKLVILGDPIGESSRVYPAIEELLNCADRFGYTLVFYQVNSNSLPYLHENGFDFFKLGEEGFTETTTFNLSGKRNKGLRALYNKFEREQYSFELVEPPFSDELLMQLRQLSTEWLNGRKEKGFSLGYFYEDYIQLAPVALIKNSENKLVAFASIMPSYTDQTISIDLMRHTKDAPKGIMDYMFVNLIEWSKNKDFTYFNVGMTPLANVGLSKYSFTSEKIASQIYQYGQFLYHFQGLRSFKEKYVHKWTPKFLAYHKKTSLPITMLQITSLISRSRKN</sequence>
<feature type="transmembrane region" description="Helical" evidence="14">
    <location>
        <begin position="484"/>
        <end position="504"/>
    </location>
</feature>
<feature type="transmembrane region" description="Helical" evidence="14">
    <location>
        <begin position="127"/>
        <end position="151"/>
    </location>
</feature>
<evidence type="ECO:0000256" key="7">
    <source>
        <dbReference type="ARBA" id="ARBA00022692"/>
    </source>
</evidence>
<evidence type="ECO:0000313" key="17">
    <source>
        <dbReference type="Proteomes" id="UP000626244"/>
    </source>
</evidence>
<evidence type="ECO:0000256" key="8">
    <source>
        <dbReference type="ARBA" id="ARBA00022989"/>
    </source>
</evidence>
<keyword evidence="5" id="KW-1003">Cell membrane</keyword>
<dbReference type="Proteomes" id="UP000626244">
    <property type="component" value="Unassembled WGS sequence"/>
</dbReference>
<dbReference type="AlphaFoldDB" id="A0A8J3EXY6"/>
<feature type="transmembrane region" description="Helical" evidence="14">
    <location>
        <begin position="195"/>
        <end position="221"/>
    </location>
</feature>
<dbReference type="EC" id="2.3.2.3" evidence="3 14"/>
<dbReference type="InterPro" id="IPR016181">
    <property type="entry name" value="Acyl_CoA_acyltransferase"/>
</dbReference>
<keyword evidence="6 14" id="KW-0808">Transferase</keyword>
<dbReference type="Pfam" id="PF09924">
    <property type="entry name" value="LPG_synthase_C"/>
    <property type="match status" value="1"/>
</dbReference>
<dbReference type="NCBIfam" id="NF033480">
    <property type="entry name" value="bifunc_MprF"/>
    <property type="match status" value="1"/>
</dbReference>
<keyword evidence="11 14" id="KW-0046">Antibiotic resistance</keyword>
<evidence type="ECO:0000256" key="9">
    <source>
        <dbReference type="ARBA" id="ARBA00023098"/>
    </source>
</evidence>
<evidence type="ECO:0000256" key="14">
    <source>
        <dbReference type="RuleBase" id="RU363042"/>
    </source>
</evidence>
<dbReference type="EMBL" id="BMHB01000001">
    <property type="protein sequence ID" value="GGI15485.1"/>
    <property type="molecule type" value="Genomic_DNA"/>
</dbReference>
<feature type="transmembrane region" description="Helical" evidence="14">
    <location>
        <begin position="276"/>
        <end position="299"/>
    </location>
</feature>
<evidence type="ECO:0000256" key="10">
    <source>
        <dbReference type="ARBA" id="ARBA00023136"/>
    </source>
</evidence>
<evidence type="ECO:0000256" key="12">
    <source>
        <dbReference type="ARBA" id="ARBA00031899"/>
    </source>
</evidence>
<keyword evidence="8 14" id="KW-1133">Transmembrane helix</keyword>
<feature type="transmembrane region" description="Helical" evidence="14">
    <location>
        <begin position="440"/>
        <end position="460"/>
    </location>
</feature>
<dbReference type="OrthoDB" id="145485at2"/>
<keyword evidence="17" id="KW-1185">Reference proteome</keyword>
<name>A0A8J3EXY6_9BACI</name>
<dbReference type="InterPro" id="IPR051211">
    <property type="entry name" value="PG_lysyltransferase"/>
</dbReference>
<dbReference type="GO" id="GO:0006629">
    <property type="term" value="P:lipid metabolic process"/>
    <property type="evidence" value="ECO:0007669"/>
    <property type="project" value="UniProtKB-KW"/>
</dbReference>
<evidence type="ECO:0000256" key="6">
    <source>
        <dbReference type="ARBA" id="ARBA00022679"/>
    </source>
</evidence>
<evidence type="ECO:0000256" key="5">
    <source>
        <dbReference type="ARBA" id="ARBA00022475"/>
    </source>
</evidence>
<evidence type="ECO:0000256" key="11">
    <source>
        <dbReference type="ARBA" id="ARBA00023251"/>
    </source>
</evidence>
<reference evidence="17" key="1">
    <citation type="journal article" date="2019" name="Int. J. Syst. Evol. Microbiol.">
        <title>The Global Catalogue of Microorganisms (GCM) 10K type strain sequencing project: providing services to taxonomists for standard genome sequencing and annotation.</title>
        <authorList>
            <consortium name="The Broad Institute Genomics Platform"/>
            <consortium name="The Broad Institute Genome Sequencing Center for Infectious Disease"/>
            <person name="Wu L."/>
            <person name="Ma J."/>
        </authorList>
    </citation>
    <scope>NUCLEOTIDE SEQUENCE [LARGE SCALE GENOMIC DNA]</scope>
    <source>
        <strain evidence="17">CGMCC 1.14993</strain>
    </source>
</reference>
<feature type="transmembrane region" description="Helical" evidence="14">
    <location>
        <begin position="86"/>
        <end position="107"/>
    </location>
</feature>
<evidence type="ECO:0000259" key="15">
    <source>
        <dbReference type="Pfam" id="PF09924"/>
    </source>
</evidence>
<accession>A0A8J3EXY6</accession>
<evidence type="ECO:0000313" key="16">
    <source>
        <dbReference type="EMBL" id="GGI15485.1"/>
    </source>
</evidence>
<dbReference type="PANTHER" id="PTHR34697:SF2">
    <property type="entry name" value="PHOSPHATIDYLGLYCEROL LYSYLTRANSFERASE"/>
    <property type="match status" value="1"/>
</dbReference>
<comment type="subcellular location">
    <subcellularLocation>
        <location evidence="1 14">Cell membrane</location>
        <topology evidence="1 14">Multi-pass membrane protein</topology>
    </subcellularLocation>
</comment>
<comment type="catalytic activity">
    <reaction evidence="13 14">
        <text>L-lysyl-tRNA(Lys) + a 1,2-diacyl-sn-glycero-3-phospho-(1'-sn-glycerol) = a 1,2-diacyl-sn-glycero-3-phospho-1'-(3'-O-L-lysyl)-sn-glycerol + tRNA(Lys)</text>
        <dbReference type="Rhea" id="RHEA:10668"/>
        <dbReference type="Rhea" id="RHEA-COMP:9696"/>
        <dbReference type="Rhea" id="RHEA-COMP:9697"/>
        <dbReference type="ChEBI" id="CHEBI:64716"/>
        <dbReference type="ChEBI" id="CHEBI:75792"/>
        <dbReference type="ChEBI" id="CHEBI:78442"/>
        <dbReference type="ChEBI" id="CHEBI:78529"/>
        <dbReference type="EC" id="2.3.2.3"/>
    </reaction>
</comment>
<dbReference type="InterPro" id="IPR024320">
    <property type="entry name" value="LPG_synthase_C"/>
</dbReference>
<gene>
    <name evidence="14 16" type="primary">mprF</name>
    <name evidence="16" type="ORF">GCM10007380_28210</name>
</gene>
<keyword evidence="9 14" id="KW-0443">Lipid metabolism</keyword>
<evidence type="ECO:0000256" key="13">
    <source>
        <dbReference type="ARBA" id="ARBA00047540"/>
    </source>
</evidence>
<dbReference type="PANTHER" id="PTHR34697">
    <property type="entry name" value="PHOSPHATIDYLGLYCEROL LYSYLTRANSFERASE"/>
    <property type="match status" value="1"/>
</dbReference>
<dbReference type="GO" id="GO:0005886">
    <property type="term" value="C:plasma membrane"/>
    <property type="evidence" value="ECO:0007669"/>
    <property type="project" value="UniProtKB-SubCell"/>
</dbReference>
<feature type="domain" description="Phosphatidylglycerol lysyltransferase C-terminal" evidence="15">
    <location>
        <begin position="525"/>
        <end position="817"/>
    </location>
</feature>
<comment type="function">
    <text evidence="14">Catalyzes the transfer of a lysyl group from L-lysyl-tRNA(Lys) to membrane-bound phosphatidylglycerol (PG), which produces lysylphosphatidylglycerol (LPG), a major component of the bacterial membrane with a positive net charge. LPG synthesis contributes to bacterial virulence as it is involved in the resistance mechanism against cationic antimicrobial peptides (CAMP) produces by the host's immune system (defensins, cathelicidins) and by the competing microorganisms.</text>
</comment>
<dbReference type="SUPFAM" id="SSF55729">
    <property type="entry name" value="Acyl-CoA N-acyltransferases (Nat)"/>
    <property type="match status" value="1"/>
</dbReference>
<dbReference type="Pfam" id="PF03706">
    <property type="entry name" value="LPG_synthase_TM"/>
    <property type="match status" value="1"/>
</dbReference>
<dbReference type="GO" id="GO:0055091">
    <property type="term" value="P:phospholipid homeostasis"/>
    <property type="evidence" value="ECO:0007669"/>
    <property type="project" value="TreeGrafter"/>
</dbReference>
<feature type="transmembrane region" description="Helical" evidence="14">
    <location>
        <begin position="320"/>
        <end position="339"/>
    </location>
</feature>
<evidence type="ECO:0000256" key="4">
    <source>
        <dbReference type="ARBA" id="ARBA00021546"/>
    </source>
</evidence>
<proteinExistence type="inferred from homology"/>
<keyword evidence="7 14" id="KW-0812">Transmembrane</keyword>
<evidence type="ECO:0000256" key="2">
    <source>
        <dbReference type="ARBA" id="ARBA00008627"/>
    </source>
</evidence>
<feature type="transmembrane region" description="Helical" evidence="14">
    <location>
        <begin position="387"/>
        <end position="405"/>
    </location>
</feature>
<feature type="transmembrane region" description="Helical" evidence="14">
    <location>
        <begin position="163"/>
        <end position="183"/>
    </location>
</feature>